<dbReference type="Proteomes" id="UP000288012">
    <property type="component" value="Unassembled WGS sequence"/>
</dbReference>
<protein>
    <recommendedName>
        <fullName evidence="2">UPF0102 protein EKM59_04615</fullName>
    </recommendedName>
</protein>
<evidence type="ECO:0000256" key="1">
    <source>
        <dbReference type="ARBA" id="ARBA00006738"/>
    </source>
</evidence>
<evidence type="ECO:0000313" key="3">
    <source>
        <dbReference type="EMBL" id="RUQ88823.1"/>
    </source>
</evidence>
<dbReference type="CDD" id="cd20736">
    <property type="entry name" value="PoNe_Nuclease"/>
    <property type="match status" value="1"/>
</dbReference>
<dbReference type="RefSeq" id="WP_126953288.1">
    <property type="nucleotide sequence ID" value="NZ_RZGR01000010.1"/>
</dbReference>
<dbReference type="EMBL" id="RZGR01000010">
    <property type="protein sequence ID" value="RUQ88823.1"/>
    <property type="molecule type" value="Genomic_DNA"/>
</dbReference>
<dbReference type="HAMAP" id="MF_00048">
    <property type="entry name" value="UPF0102"/>
    <property type="match status" value="1"/>
</dbReference>
<proteinExistence type="inferred from homology"/>
<dbReference type="InterPro" id="IPR003509">
    <property type="entry name" value="UPF0102_YraN-like"/>
</dbReference>
<sequence>MSQEIGFAAEAHTRRYLHQQGLQWITSNYRCRFGEIDLIMRDEEYLVFIEVRARSGNAFGGAAASVTYSKKQKIIKTASFYLAANKLQDKQAVRFDLVSLEGMPAKLTWIKNAFGLDF</sequence>
<dbReference type="InterPro" id="IPR011335">
    <property type="entry name" value="Restrct_endonuc-II-like"/>
</dbReference>
<dbReference type="NCBIfam" id="TIGR00252">
    <property type="entry name" value="YraN family protein"/>
    <property type="match status" value="1"/>
</dbReference>
<dbReference type="GO" id="GO:0003676">
    <property type="term" value="F:nucleic acid binding"/>
    <property type="evidence" value="ECO:0007669"/>
    <property type="project" value="InterPro"/>
</dbReference>
<dbReference type="Pfam" id="PF02021">
    <property type="entry name" value="UPF0102"/>
    <property type="match status" value="1"/>
</dbReference>
<evidence type="ECO:0000256" key="2">
    <source>
        <dbReference type="HAMAP-Rule" id="MF_00048"/>
    </source>
</evidence>
<keyword evidence="4" id="KW-1185">Reference proteome</keyword>
<gene>
    <name evidence="3" type="ORF">EKM59_04615</name>
</gene>
<dbReference type="InterPro" id="IPR011856">
    <property type="entry name" value="tRNA_endonuc-like_dom_sf"/>
</dbReference>
<dbReference type="AlphaFoldDB" id="A0A433JKB6"/>
<dbReference type="PANTHER" id="PTHR34039">
    <property type="entry name" value="UPF0102 PROTEIN YRAN"/>
    <property type="match status" value="1"/>
</dbReference>
<dbReference type="PANTHER" id="PTHR34039:SF1">
    <property type="entry name" value="UPF0102 PROTEIN YRAN"/>
    <property type="match status" value="1"/>
</dbReference>
<reference evidence="3 4" key="1">
    <citation type="submission" date="2018-12" db="EMBL/GenBank/DDBJ databases">
        <title>Legionella sp,whole genome shotgun sequence.</title>
        <authorList>
            <person name="Wu H."/>
        </authorList>
    </citation>
    <scope>NUCLEOTIDE SEQUENCE [LARGE SCALE GENOMIC DNA]</scope>
    <source>
        <strain evidence="4">km714</strain>
    </source>
</reference>
<dbReference type="SUPFAM" id="SSF52980">
    <property type="entry name" value="Restriction endonuclease-like"/>
    <property type="match status" value="1"/>
</dbReference>
<name>A0A433JKB6_9GAMM</name>
<organism evidence="3 4">
    <name type="scientific">Legionella septentrionalis</name>
    <dbReference type="NCBI Taxonomy" id="2498109"/>
    <lineage>
        <taxon>Bacteria</taxon>
        <taxon>Pseudomonadati</taxon>
        <taxon>Pseudomonadota</taxon>
        <taxon>Gammaproteobacteria</taxon>
        <taxon>Legionellales</taxon>
        <taxon>Legionellaceae</taxon>
        <taxon>Legionella</taxon>
    </lineage>
</organism>
<dbReference type="OrthoDB" id="9794876at2"/>
<comment type="similarity">
    <text evidence="1 2">Belongs to the UPF0102 family.</text>
</comment>
<evidence type="ECO:0000313" key="4">
    <source>
        <dbReference type="Proteomes" id="UP000288012"/>
    </source>
</evidence>
<dbReference type="Gene3D" id="3.40.1350.10">
    <property type="match status" value="1"/>
</dbReference>
<dbReference type="NCBIfam" id="NF009150">
    <property type="entry name" value="PRK12497.1-3"/>
    <property type="match status" value="1"/>
</dbReference>
<comment type="caution">
    <text evidence="3">The sequence shown here is derived from an EMBL/GenBank/DDBJ whole genome shotgun (WGS) entry which is preliminary data.</text>
</comment>
<accession>A0A433JKB6</accession>